<evidence type="ECO:0000256" key="2">
    <source>
        <dbReference type="ARBA" id="ARBA00007256"/>
    </source>
</evidence>
<dbReference type="GO" id="GO:0030670">
    <property type="term" value="C:phagocytic vesicle membrane"/>
    <property type="evidence" value="ECO:0007669"/>
    <property type="project" value="UniProtKB-SubCell"/>
</dbReference>
<evidence type="ECO:0000256" key="4">
    <source>
        <dbReference type="ARBA" id="ARBA00022452"/>
    </source>
</evidence>
<name>A0A087YMK4_POEFO</name>
<evidence type="ECO:0000313" key="23">
    <source>
        <dbReference type="Proteomes" id="UP000028760"/>
    </source>
</evidence>
<dbReference type="AlphaFoldDB" id="A0A087YMK4"/>
<reference evidence="23" key="1">
    <citation type="submission" date="2013-10" db="EMBL/GenBank/DDBJ databases">
        <authorList>
            <person name="Schartl M."/>
            <person name="Warren W."/>
        </authorList>
    </citation>
    <scope>NUCLEOTIDE SEQUENCE [LARGE SCALE GENOMIC DNA]</scope>
    <source>
        <strain evidence="23">female</strain>
    </source>
</reference>
<evidence type="ECO:0000256" key="18">
    <source>
        <dbReference type="ARBA" id="ARBA00045689"/>
    </source>
</evidence>
<dbReference type="GeneTree" id="ENSGT00390000008048"/>
<accession>A0A087YMK4</accession>
<comment type="similarity">
    <text evidence="2">Belongs to the MPEG1 family.</text>
</comment>
<protein>
    <recommendedName>
        <fullName evidence="3">Macrophage-expressed gene 1 protein</fullName>
    </recommendedName>
    <alternativeName>
        <fullName evidence="16">Perforin-2</fullName>
    </alternativeName>
</protein>
<dbReference type="EMBL" id="AYCK01002945">
    <property type="status" value="NOT_ANNOTATED_CDS"/>
    <property type="molecule type" value="Genomic_DNA"/>
</dbReference>
<evidence type="ECO:0000256" key="14">
    <source>
        <dbReference type="ARBA" id="ARBA00023180"/>
    </source>
</evidence>
<keyword evidence="7" id="KW-0732">Signal</keyword>
<feature type="domain" description="MACPF" evidence="21">
    <location>
        <begin position="44"/>
        <end position="361"/>
    </location>
</feature>
<evidence type="ECO:0000256" key="15">
    <source>
        <dbReference type="ARBA" id="ARBA00023329"/>
    </source>
</evidence>
<dbReference type="Ensembl" id="ENSPFOT00000019279.1">
    <property type="protein sequence ID" value="ENSPFOP00000019257.1"/>
    <property type="gene ID" value="ENSPFOG00000019142.1"/>
</dbReference>
<dbReference type="GO" id="GO:0002250">
    <property type="term" value="P:adaptive immune response"/>
    <property type="evidence" value="ECO:0007669"/>
    <property type="project" value="UniProtKB-KW"/>
</dbReference>
<keyword evidence="13" id="KW-1015">Disulfide bond</keyword>
<keyword evidence="8" id="KW-0832">Ubl conjugation</keyword>
<evidence type="ECO:0000313" key="22">
    <source>
        <dbReference type="Ensembl" id="ENSPFOP00000019257.1"/>
    </source>
</evidence>
<reference evidence="22" key="2">
    <citation type="submission" date="2025-08" db="UniProtKB">
        <authorList>
            <consortium name="Ensembl"/>
        </authorList>
    </citation>
    <scope>IDENTIFICATION</scope>
</reference>
<dbReference type="eggNOG" id="ENOG502QRKR">
    <property type="taxonomic scope" value="Eukaryota"/>
</dbReference>
<dbReference type="PROSITE" id="PS51412">
    <property type="entry name" value="MACPF_2"/>
    <property type="match status" value="1"/>
</dbReference>
<dbReference type="PANTHER" id="PTHR31463:SF4">
    <property type="entry name" value="MACROPHAGE-EXPRESSED GENE 1 PROTEIN"/>
    <property type="match status" value="1"/>
</dbReference>
<evidence type="ECO:0000259" key="21">
    <source>
        <dbReference type="PROSITE" id="PS51412"/>
    </source>
</evidence>
<sequence>MNFNRVASDFTSIKGIMKSVLTLLAALTFFQICCSGPVSRPTNWLRQCRASTNISLTALEVLPGGGWDNLRNLDMGRVMNLSYFQCQTTEDGLYLIPDEVFVIPQKETGVETNSEIISSWLEQKSTTSNSINADVSFYSVLNAKFSSENTRMKSHQVKDSSTTARVQVRNFIYTVKAYPDFTLDSRFVQQVKDIADAIVNNQTRNADCLSEKMVLDYGTHVITSIDAGASLVQEDYLRSSYVSDSSSDTSTIKAQAGLNFFDKLKFDISSQSSQQSSLLKTYQSNIQYSLIQSHGSIPFYPGITLQKWQENTKNNLVAIDRSGFPIQYFINSNTFPDLPQPTVGKVARTVSMAIDRYYKVNTRPGCVDIGSKNFNFQANVDDNSCDGPATNLSFGGVYQQCTKLTNDADPLCQTLAQKNIATGGYSCRSPYSPTLLRSEVRQQGYTENYCYDVKHRCGFLWLKTCHRQNCQNLYRVRSARINTYWCSVNGKAPENSGYLFGGIYGTSFENPITKSKSCPANFIPVKFLSDGQMICVSDDYETGSRYSVPFGGLFSCESGNPLAKNQRRCPPKFSQHLASVSDGCEILYCVQSGLFTGGDLKPIILPPFTKSPLVSMQATNTVMVMTEGDKSWVRVGPTKLWKLVKPEEMPDLIRKFNPEMNQMSSGEKAGVAFGVMGLIAFVVIVAVILRRRRRYSQFRSGYQKITDEPERETTHEEATHEETTHEETTHEEA</sequence>
<keyword evidence="10 20" id="KW-1133">Transmembrane helix</keyword>
<evidence type="ECO:0000256" key="20">
    <source>
        <dbReference type="SAM" id="Phobius"/>
    </source>
</evidence>
<evidence type="ECO:0000256" key="3">
    <source>
        <dbReference type="ARBA" id="ARBA00021365"/>
    </source>
</evidence>
<dbReference type="Pfam" id="PF01823">
    <property type="entry name" value="MACPF"/>
    <property type="match status" value="1"/>
</dbReference>
<feature type="region of interest" description="Disordered" evidence="19">
    <location>
        <begin position="705"/>
        <end position="733"/>
    </location>
</feature>
<dbReference type="Proteomes" id="UP000028760">
    <property type="component" value="Unassembled WGS sequence"/>
</dbReference>
<evidence type="ECO:0000256" key="17">
    <source>
        <dbReference type="ARBA" id="ARBA00045657"/>
    </source>
</evidence>
<comment type="function">
    <text evidence="18">Pore-forming protein involved in both innate and adaptive immunity. Plays a central role in antigen cross-presentation in dendritic cells by forming a pore in antigen-containing compartments, thereby promoting delivery of antigens for cross-presentation. Also involved in innate immune response following bacterial infection; shows antibacterial activity against a wide spectrum of Gram-positive, Gram-negative and acid-fast bacteria. Reduces the viability of the intracytosolic pathogen L.monocytogenes by inhibiting acidification of the phagocytic vacuole of host cells which restricts bacterial translocation from the vacuole to the cytosol. Required for the antibacterial activity of reactive oxygen species and nitric oxide.</text>
</comment>
<feature type="transmembrane region" description="Helical" evidence="20">
    <location>
        <begin position="669"/>
        <end position="689"/>
    </location>
</feature>
<reference evidence="22" key="3">
    <citation type="submission" date="2025-09" db="UniProtKB">
        <authorList>
            <consortium name="Ensembl"/>
        </authorList>
    </citation>
    <scope>IDENTIFICATION</scope>
</reference>
<dbReference type="CDD" id="cd22579">
    <property type="entry name" value="MPEG1_P2"/>
    <property type="match status" value="1"/>
</dbReference>
<dbReference type="GO" id="GO:0045087">
    <property type="term" value="P:innate immune response"/>
    <property type="evidence" value="ECO:0007669"/>
    <property type="project" value="UniProtKB-KW"/>
</dbReference>
<evidence type="ECO:0000256" key="13">
    <source>
        <dbReference type="ARBA" id="ARBA00023157"/>
    </source>
</evidence>
<evidence type="ECO:0000256" key="19">
    <source>
        <dbReference type="SAM" id="MobiDB-lite"/>
    </source>
</evidence>
<keyword evidence="9" id="KW-0391">Immunity</keyword>
<keyword evidence="15" id="KW-0968">Cytoplasmic vesicle</keyword>
<evidence type="ECO:0000256" key="9">
    <source>
        <dbReference type="ARBA" id="ARBA00022859"/>
    </source>
</evidence>
<comment type="function">
    <text evidence="17">Pore-forming protein that plays a central role in antigen cross-presentation in dendritic cells by mediating delivery of antigens for cross-presentation. Dendritic cells bridge innate and adaptive immunity by capturing exogenous antigens on MHC class-I molecules and presenting them to naive CD8(+) T-cells. Acts by forming a pore in antigen-containing compartments, promoting the release of antigens into the cytosol, enabling generation of MHCI:peptide complexes and T-cell priming.</text>
</comment>
<keyword evidence="4" id="KW-1134">Transmembrane beta strand</keyword>
<keyword evidence="12 20" id="KW-0472">Membrane</keyword>
<keyword evidence="6 20" id="KW-0812">Transmembrane</keyword>
<evidence type="ECO:0000256" key="16">
    <source>
        <dbReference type="ARBA" id="ARBA00030728"/>
    </source>
</evidence>
<keyword evidence="5" id="KW-0399">Innate immunity</keyword>
<evidence type="ECO:0000256" key="5">
    <source>
        <dbReference type="ARBA" id="ARBA00022588"/>
    </source>
</evidence>
<evidence type="ECO:0000256" key="11">
    <source>
        <dbReference type="ARBA" id="ARBA00023130"/>
    </source>
</evidence>
<dbReference type="PANTHER" id="PTHR31463">
    <property type="entry name" value="MACROPHAGE-EXPRESSED GENE 1 PROTEIN"/>
    <property type="match status" value="1"/>
</dbReference>
<evidence type="ECO:0000256" key="1">
    <source>
        <dbReference type="ARBA" id="ARBA00004265"/>
    </source>
</evidence>
<evidence type="ECO:0000256" key="8">
    <source>
        <dbReference type="ARBA" id="ARBA00022843"/>
    </source>
</evidence>
<proteinExistence type="inferred from homology"/>
<comment type="subcellular location">
    <subcellularLocation>
        <location evidence="1">Cytoplasmic vesicle</location>
        <location evidence="1">Phagosome membrane</location>
        <topology evidence="1">Multi-pass membrane protein</topology>
    </subcellularLocation>
</comment>
<evidence type="ECO:0000256" key="10">
    <source>
        <dbReference type="ARBA" id="ARBA00022989"/>
    </source>
</evidence>
<dbReference type="SMART" id="SM00457">
    <property type="entry name" value="MACPF"/>
    <property type="match status" value="1"/>
</dbReference>
<organism evidence="22 23">
    <name type="scientific">Poecilia formosa</name>
    <name type="common">Amazon molly</name>
    <name type="synonym">Limia formosa</name>
    <dbReference type="NCBI Taxonomy" id="48698"/>
    <lineage>
        <taxon>Eukaryota</taxon>
        <taxon>Metazoa</taxon>
        <taxon>Chordata</taxon>
        <taxon>Craniata</taxon>
        <taxon>Vertebrata</taxon>
        <taxon>Euteleostomi</taxon>
        <taxon>Actinopterygii</taxon>
        <taxon>Neopterygii</taxon>
        <taxon>Teleostei</taxon>
        <taxon>Neoteleostei</taxon>
        <taxon>Acanthomorphata</taxon>
        <taxon>Ovalentaria</taxon>
        <taxon>Atherinomorphae</taxon>
        <taxon>Cyprinodontiformes</taxon>
        <taxon>Poeciliidae</taxon>
        <taxon>Poeciliinae</taxon>
        <taxon>Poecilia</taxon>
    </lineage>
</organism>
<dbReference type="InterPro" id="IPR020864">
    <property type="entry name" value="MACPF"/>
</dbReference>
<dbReference type="OMA" id="AFWKRQS"/>
<keyword evidence="11" id="KW-1064">Adaptive immunity</keyword>
<evidence type="ECO:0000256" key="6">
    <source>
        <dbReference type="ARBA" id="ARBA00022692"/>
    </source>
</evidence>
<dbReference type="InterPro" id="IPR039707">
    <property type="entry name" value="MPEG1"/>
</dbReference>
<evidence type="ECO:0000256" key="12">
    <source>
        <dbReference type="ARBA" id="ARBA00023136"/>
    </source>
</evidence>
<keyword evidence="14" id="KW-0325">Glycoprotein</keyword>
<evidence type="ECO:0000256" key="7">
    <source>
        <dbReference type="ARBA" id="ARBA00022729"/>
    </source>
</evidence>
<keyword evidence="23" id="KW-1185">Reference proteome</keyword>